<name>A0AC34PV75_9BILA</name>
<reference evidence="2" key="1">
    <citation type="submission" date="2022-11" db="UniProtKB">
        <authorList>
            <consortium name="WormBaseParasite"/>
        </authorList>
    </citation>
    <scope>IDENTIFICATION</scope>
</reference>
<sequence length="142" mass="16342">MPGVVQEYRRGRTCFSQDFQLDIVRNKLINKFDVYLVVISSYNGKFSHIKLNKKKLIHPEALELATSVAAVLESKFLDIDYNYGLPFGHTIPLSRDLISLIRLPNHVLEKPEHYLKPGDEIFVQCRTMNISFFHSGIYAGNE</sequence>
<protein>
    <submittedName>
        <fullName evidence="2">Uncharacterized protein</fullName>
    </submittedName>
</protein>
<dbReference type="Proteomes" id="UP000887576">
    <property type="component" value="Unplaced"/>
</dbReference>
<dbReference type="WBParaSite" id="JU765_v2.g10319.t1">
    <property type="protein sequence ID" value="JU765_v2.g10319.t1"/>
    <property type="gene ID" value="JU765_v2.g10319"/>
</dbReference>
<accession>A0AC34PV75</accession>
<organism evidence="1 2">
    <name type="scientific">Panagrolaimus sp. JU765</name>
    <dbReference type="NCBI Taxonomy" id="591449"/>
    <lineage>
        <taxon>Eukaryota</taxon>
        <taxon>Metazoa</taxon>
        <taxon>Ecdysozoa</taxon>
        <taxon>Nematoda</taxon>
        <taxon>Chromadorea</taxon>
        <taxon>Rhabditida</taxon>
        <taxon>Tylenchina</taxon>
        <taxon>Panagrolaimomorpha</taxon>
        <taxon>Panagrolaimoidea</taxon>
        <taxon>Panagrolaimidae</taxon>
        <taxon>Panagrolaimus</taxon>
    </lineage>
</organism>
<proteinExistence type="predicted"/>
<evidence type="ECO:0000313" key="1">
    <source>
        <dbReference type="Proteomes" id="UP000887576"/>
    </source>
</evidence>
<evidence type="ECO:0000313" key="2">
    <source>
        <dbReference type="WBParaSite" id="JU765_v2.g10319.t1"/>
    </source>
</evidence>